<organism evidence="6 7">
    <name type="scientific">Sinosporangium album</name>
    <dbReference type="NCBI Taxonomy" id="504805"/>
    <lineage>
        <taxon>Bacteria</taxon>
        <taxon>Bacillati</taxon>
        <taxon>Actinomycetota</taxon>
        <taxon>Actinomycetes</taxon>
        <taxon>Streptosporangiales</taxon>
        <taxon>Streptosporangiaceae</taxon>
        <taxon>Sinosporangium</taxon>
    </lineage>
</organism>
<keyword evidence="2 5" id="KW-0547">Nucleotide-binding</keyword>
<dbReference type="InterPro" id="IPR014746">
    <property type="entry name" value="Gln_synth/guanido_kin_cat_dom"/>
</dbReference>
<evidence type="ECO:0000256" key="5">
    <source>
        <dbReference type="HAMAP-Rule" id="MF_01609"/>
    </source>
</evidence>
<dbReference type="RefSeq" id="WP_093167727.1">
    <property type="nucleotide sequence ID" value="NZ_FNCN01000002.1"/>
</dbReference>
<keyword evidence="3 5" id="KW-0067">ATP-binding</keyword>
<comment type="similarity">
    <text evidence="5">Belongs to the glutamate--cysteine ligase type 2 family. YbdK subfamily.</text>
</comment>
<evidence type="ECO:0000256" key="1">
    <source>
        <dbReference type="ARBA" id="ARBA00022598"/>
    </source>
</evidence>
<sequence length="366" mass="38936">MRTARPVIGIEEEHLVVHPETRHAVPHAPDLLAAVAGTLGAGAAPEFTRLQVEIRTPPTAHLTELDTRLRAARKEITTAARSLGLAVVASGLPVLGDVVPPPISEGKRYAHGMAVYGALHDEISICALHAHIDVDTPEQGVYVGNHLRPWLPTLLALSANSPFFSGRDTGYSSWRTITWGRWPVAGPPPYFASMADHERALDVLTASGALVDPATVFWDVRPSPHLPTVEVRVADVPAHAGDSITLAGVIRAMVVTALHDIDRGDLGPPVAAEILRAAYWRAARDGLSGHALDPLSGALLPARTLAQRLLDRIRPALEAAGDLAAVRDGVAAILRRGTGATRQRLAHARRGHLADVVDDLIQATAE</sequence>
<dbReference type="NCBIfam" id="NF010041">
    <property type="entry name" value="PRK13517.1-1"/>
    <property type="match status" value="1"/>
</dbReference>
<comment type="catalytic activity">
    <reaction evidence="4 5">
        <text>L-cysteine + L-glutamate + ATP = gamma-L-glutamyl-L-cysteine + ADP + phosphate + H(+)</text>
        <dbReference type="Rhea" id="RHEA:13285"/>
        <dbReference type="ChEBI" id="CHEBI:15378"/>
        <dbReference type="ChEBI" id="CHEBI:29985"/>
        <dbReference type="ChEBI" id="CHEBI:30616"/>
        <dbReference type="ChEBI" id="CHEBI:35235"/>
        <dbReference type="ChEBI" id="CHEBI:43474"/>
        <dbReference type="ChEBI" id="CHEBI:58173"/>
        <dbReference type="ChEBI" id="CHEBI:456216"/>
        <dbReference type="EC" id="6.3.2.2"/>
    </reaction>
</comment>
<dbReference type="GO" id="GO:0042398">
    <property type="term" value="P:modified amino acid biosynthetic process"/>
    <property type="evidence" value="ECO:0007669"/>
    <property type="project" value="InterPro"/>
</dbReference>
<dbReference type="PANTHER" id="PTHR36510:SF1">
    <property type="entry name" value="GLUTAMATE--CYSTEINE LIGASE 2-RELATED"/>
    <property type="match status" value="1"/>
</dbReference>
<dbReference type="GO" id="GO:0005524">
    <property type="term" value="F:ATP binding"/>
    <property type="evidence" value="ECO:0007669"/>
    <property type="project" value="UniProtKB-KW"/>
</dbReference>
<accession>A0A1G7RZ94</accession>
<dbReference type="InterPro" id="IPR011793">
    <property type="entry name" value="YbdK"/>
</dbReference>
<name>A0A1G7RZ94_9ACTN</name>
<dbReference type="InterPro" id="IPR006336">
    <property type="entry name" value="GCS2"/>
</dbReference>
<evidence type="ECO:0000256" key="4">
    <source>
        <dbReference type="ARBA" id="ARBA00048819"/>
    </source>
</evidence>
<evidence type="ECO:0000256" key="2">
    <source>
        <dbReference type="ARBA" id="ARBA00022741"/>
    </source>
</evidence>
<dbReference type="OrthoDB" id="9803842at2"/>
<evidence type="ECO:0000313" key="7">
    <source>
        <dbReference type="Proteomes" id="UP000198923"/>
    </source>
</evidence>
<proteinExistence type="inferred from homology"/>
<reference evidence="6 7" key="1">
    <citation type="submission" date="2016-10" db="EMBL/GenBank/DDBJ databases">
        <authorList>
            <person name="de Groot N.N."/>
        </authorList>
    </citation>
    <scope>NUCLEOTIDE SEQUENCE [LARGE SCALE GENOMIC DNA]</scope>
    <source>
        <strain evidence="6 7">CPCC 201354</strain>
    </source>
</reference>
<dbReference type="AlphaFoldDB" id="A0A1G7RZ94"/>
<dbReference type="InterPro" id="IPR050141">
    <property type="entry name" value="GCL_type2/YbdK_subfam"/>
</dbReference>
<protein>
    <recommendedName>
        <fullName evidence="5">Putative glutamate--cysteine ligase 2</fullName>
        <ecNumber evidence="5">6.3.2.2</ecNumber>
    </recommendedName>
    <alternativeName>
        <fullName evidence="5">Gamma-glutamylcysteine synthetase 2</fullName>
        <shortName evidence="5">GCS 2</shortName>
        <shortName evidence="5">Gamma-GCS 2</shortName>
    </alternativeName>
</protein>
<dbReference type="PANTHER" id="PTHR36510">
    <property type="entry name" value="GLUTAMATE--CYSTEINE LIGASE 2-RELATED"/>
    <property type="match status" value="1"/>
</dbReference>
<dbReference type="EMBL" id="FNCN01000002">
    <property type="protein sequence ID" value="SDG16095.1"/>
    <property type="molecule type" value="Genomic_DNA"/>
</dbReference>
<keyword evidence="7" id="KW-1185">Reference proteome</keyword>
<dbReference type="GO" id="GO:0004357">
    <property type="term" value="F:glutamate-cysteine ligase activity"/>
    <property type="evidence" value="ECO:0007669"/>
    <property type="project" value="UniProtKB-EC"/>
</dbReference>
<dbReference type="Gene3D" id="3.30.590.20">
    <property type="match status" value="1"/>
</dbReference>
<dbReference type="EC" id="6.3.2.2" evidence="5"/>
<gene>
    <name evidence="6" type="ORF">SAMN05421505_102107</name>
</gene>
<dbReference type="Pfam" id="PF04107">
    <property type="entry name" value="GCS2"/>
    <property type="match status" value="1"/>
</dbReference>
<dbReference type="HAMAP" id="MF_01609">
    <property type="entry name" value="Glu_cys_ligase_2"/>
    <property type="match status" value="1"/>
</dbReference>
<comment type="function">
    <text evidence="5">ATP-dependent carboxylate-amine ligase which exhibits weak glutamate--cysteine ligase activity.</text>
</comment>
<dbReference type="STRING" id="504805.SAMN05421505_102107"/>
<dbReference type="NCBIfam" id="TIGR02050">
    <property type="entry name" value="gshA_cyan_rel"/>
    <property type="match status" value="1"/>
</dbReference>
<dbReference type="Proteomes" id="UP000198923">
    <property type="component" value="Unassembled WGS sequence"/>
</dbReference>
<evidence type="ECO:0000313" key="6">
    <source>
        <dbReference type="EMBL" id="SDG16095.1"/>
    </source>
</evidence>
<keyword evidence="1 5" id="KW-0436">Ligase</keyword>
<dbReference type="SUPFAM" id="SSF55931">
    <property type="entry name" value="Glutamine synthetase/guanido kinase"/>
    <property type="match status" value="1"/>
</dbReference>
<evidence type="ECO:0000256" key="3">
    <source>
        <dbReference type="ARBA" id="ARBA00022840"/>
    </source>
</evidence>